<protein>
    <submittedName>
        <fullName evidence="2">Uncharacterized protein</fullName>
    </submittedName>
</protein>
<feature type="transmembrane region" description="Helical" evidence="1">
    <location>
        <begin position="207"/>
        <end position="228"/>
    </location>
</feature>
<evidence type="ECO:0000313" key="3">
    <source>
        <dbReference type="Proteomes" id="UP000596079"/>
    </source>
</evidence>
<feature type="transmembrane region" description="Helical" evidence="1">
    <location>
        <begin position="21"/>
        <end position="42"/>
    </location>
</feature>
<sequence>MTNYYLPEREILNFKPYQYKLASWASLSALILLVCFNLKHILVGEFQNIDYFDFGLFIIVFVISSSTKLILTTHYLELAYTPLFRRRIARSDIEKMHITLPFNMAFKQKHPILTKKLFSRKSDDKQDLNLKEIGLLQFIPLHTQSNISAIQKFSVLKQINLQELSKEQSESLLRHLKQDWYFDIPVVNQPHQSTKPELHQDIGKTPLILIFIAVILGFLCVFLPMDGLHFGTESYLGLIPATLFTFILGYIVIRAERKAYAFITTLICSVVLGPCLYFVGLQANRLYNEAQAPITHTHILQLIATNARYQTWQLPLELTEKTGLDEIYINQKWAGFNHNLKSGQSYPVAINEGYFKDFWIQKDAFKHLEVIQGHQP</sequence>
<organism evidence="2 3">
    <name type="scientific">Acinetobacter variabilis</name>
    <dbReference type="NCBI Taxonomy" id="70346"/>
    <lineage>
        <taxon>Bacteria</taxon>
        <taxon>Pseudomonadati</taxon>
        <taxon>Pseudomonadota</taxon>
        <taxon>Gammaproteobacteria</taxon>
        <taxon>Moraxellales</taxon>
        <taxon>Moraxellaceae</taxon>
        <taxon>Acinetobacter</taxon>
    </lineage>
</organism>
<evidence type="ECO:0000313" key="2">
    <source>
        <dbReference type="EMBL" id="QQN89047.1"/>
    </source>
</evidence>
<reference evidence="2 3" key="1">
    <citation type="submission" date="2020-08" db="EMBL/GenBank/DDBJ databases">
        <title>Emergence of ISAba1-mediated novel tet(X) in Acinetobacter variabilis from a chicken farm.</title>
        <authorList>
            <person name="Peng K."/>
            <person name="Li R."/>
        </authorList>
    </citation>
    <scope>NUCLEOTIDE SEQUENCE [LARGE SCALE GENOMIC DNA]</scope>
    <source>
        <strain evidence="2 3">XM9F202-2</strain>
    </source>
</reference>
<gene>
    <name evidence="2" type="ORF">IAQ69_05125</name>
</gene>
<keyword evidence="1" id="KW-0812">Transmembrane</keyword>
<keyword evidence="1" id="KW-1133">Transmembrane helix</keyword>
<dbReference type="EMBL" id="CP060811">
    <property type="protein sequence ID" value="QQN89047.1"/>
    <property type="molecule type" value="Genomic_DNA"/>
</dbReference>
<dbReference type="Proteomes" id="UP000596079">
    <property type="component" value="Chromosome"/>
</dbReference>
<proteinExistence type="predicted"/>
<dbReference type="GeneID" id="89666487"/>
<feature type="transmembrane region" description="Helical" evidence="1">
    <location>
        <begin position="234"/>
        <end position="253"/>
    </location>
</feature>
<accession>A0A7T7WLA4</accession>
<keyword evidence="1" id="KW-0472">Membrane</keyword>
<evidence type="ECO:0000256" key="1">
    <source>
        <dbReference type="SAM" id="Phobius"/>
    </source>
</evidence>
<dbReference type="RefSeq" id="WP_180016710.1">
    <property type="nucleotide sequence ID" value="NZ_CP060811.1"/>
</dbReference>
<dbReference type="AlphaFoldDB" id="A0A7T7WLA4"/>
<feature type="transmembrane region" description="Helical" evidence="1">
    <location>
        <begin position="260"/>
        <end position="279"/>
    </location>
</feature>
<feature type="transmembrane region" description="Helical" evidence="1">
    <location>
        <begin position="54"/>
        <end position="76"/>
    </location>
</feature>
<name>A0A7T7WLA4_9GAMM</name>